<accession>A0A3D9ZJ25</accession>
<evidence type="ECO:0000313" key="3">
    <source>
        <dbReference type="Proteomes" id="UP000256913"/>
    </source>
</evidence>
<gene>
    <name evidence="2" type="ORF">DFJ67_3272</name>
</gene>
<evidence type="ECO:0000256" key="1">
    <source>
        <dbReference type="SAM" id="SignalP"/>
    </source>
</evidence>
<dbReference type="InterPro" id="IPR029046">
    <property type="entry name" value="LolA/LolB/LppX"/>
</dbReference>
<feature type="signal peptide" evidence="1">
    <location>
        <begin position="1"/>
        <end position="19"/>
    </location>
</feature>
<name>A0A3D9ZJ25_9ACTN</name>
<dbReference type="AlphaFoldDB" id="A0A3D9ZJ25"/>
<dbReference type="RefSeq" id="WP_147315518.1">
    <property type="nucleotide sequence ID" value="NZ_BONB01000020.1"/>
</dbReference>
<proteinExistence type="predicted"/>
<evidence type="ECO:0000313" key="2">
    <source>
        <dbReference type="EMBL" id="REF97275.1"/>
    </source>
</evidence>
<dbReference type="SUPFAM" id="SSF89392">
    <property type="entry name" value="Prokaryotic lipoproteins and lipoprotein localization factors"/>
    <property type="match status" value="1"/>
</dbReference>
<keyword evidence="1" id="KW-0732">Signal</keyword>
<dbReference type="OrthoDB" id="3379805at2"/>
<dbReference type="PROSITE" id="PS51257">
    <property type="entry name" value="PROKAR_LIPOPROTEIN"/>
    <property type="match status" value="1"/>
</dbReference>
<sequence length="253" mass="25589">MRIRRLITGLAALSALSLALTGCGSDSGSTGGAPAATSAAPASATDELAAAARKLNDTTMKMKLASAGSNSTGSLDPKNKLGEMTMTVSAAGRELKIQIRTIGTDVYLQADGLPGIEGGKWLKISGERLAGSSFDVFPENDPAGTQRILDALADIKKDGPGKFSGTIDLTKTSTNAAAAATLGEKFKALPFTATVDDQGRLTSTTIDITPAEPSAGKTTATYSDFGAAVTVEPPPAGETVPAPDDVVKMLTGG</sequence>
<dbReference type="Gene3D" id="2.50.20.20">
    <property type="match status" value="1"/>
</dbReference>
<dbReference type="EMBL" id="QUMQ01000001">
    <property type="protein sequence ID" value="REF97275.1"/>
    <property type="molecule type" value="Genomic_DNA"/>
</dbReference>
<evidence type="ECO:0008006" key="4">
    <source>
        <dbReference type="Google" id="ProtNLM"/>
    </source>
</evidence>
<feature type="chain" id="PRO_5039543565" description="Lipoprotein LprG" evidence="1">
    <location>
        <begin position="20"/>
        <end position="253"/>
    </location>
</feature>
<protein>
    <recommendedName>
        <fullName evidence="4">Lipoprotein LprG</fullName>
    </recommendedName>
</protein>
<dbReference type="Proteomes" id="UP000256913">
    <property type="component" value="Unassembled WGS sequence"/>
</dbReference>
<comment type="caution">
    <text evidence="2">The sequence shown here is derived from an EMBL/GenBank/DDBJ whole genome shotgun (WGS) entry which is preliminary data.</text>
</comment>
<reference evidence="2 3" key="1">
    <citation type="submission" date="2018-08" db="EMBL/GenBank/DDBJ databases">
        <title>Sequencing the genomes of 1000 actinobacteria strains.</title>
        <authorList>
            <person name="Klenk H.-P."/>
        </authorList>
    </citation>
    <scope>NUCLEOTIDE SEQUENCE [LARGE SCALE GENOMIC DNA]</scope>
    <source>
        <strain evidence="2 3">DSM 44099</strain>
    </source>
</reference>
<organism evidence="2 3">
    <name type="scientific">Asanoa ferruginea</name>
    <dbReference type="NCBI Taxonomy" id="53367"/>
    <lineage>
        <taxon>Bacteria</taxon>
        <taxon>Bacillati</taxon>
        <taxon>Actinomycetota</taxon>
        <taxon>Actinomycetes</taxon>
        <taxon>Micromonosporales</taxon>
        <taxon>Micromonosporaceae</taxon>
        <taxon>Asanoa</taxon>
    </lineage>
</organism>
<keyword evidence="3" id="KW-1185">Reference proteome</keyword>